<feature type="domain" description="HTH tetR-type" evidence="5">
    <location>
        <begin position="1"/>
        <end position="61"/>
    </location>
</feature>
<proteinExistence type="predicted"/>
<evidence type="ECO:0000259" key="5">
    <source>
        <dbReference type="PROSITE" id="PS50977"/>
    </source>
</evidence>
<organism evidence="6 7">
    <name type="scientific">alpha proteobacterium IMCC14465</name>
    <dbReference type="NCBI Taxonomy" id="1220535"/>
    <lineage>
        <taxon>Bacteria</taxon>
        <taxon>Pseudomonadati</taxon>
        <taxon>Pseudomonadota</taxon>
        <taxon>Alphaproteobacteria</taxon>
        <taxon>PS1 clade</taxon>
    </lineage>
</organism>
<name>J9DH46_9PROT</name>
<keyword evidence="1" id="KW-0805">Transcription regulation</keyword>
<sequence length="214" mass="24434">MNTRAQIILAAKERFLHYGYPKTTMAEVAADCNMSPGNLYRYFKGKLDIAIEIARDESIMTVDRLRPLIDCPVRSARERLEEVMFSSLRESFHKLENKPKAVELAQIVSTQRPRFLLESLRRERRVIAIVLDHGRKTGEFLVEDISRTAATLQAATMKYHYSQLFTHQTLQDLEVELSAMLSLFFGGLANKDYEADEQDSALEATEISTKSLSL</sequence>
<accession>J9DH46</accession>
<dbReference type="InterPro" id="IPR001647">
    <property type="entry name" value="HTH_TetR"/>
</dbReference>
<dbReference type="PANTHER" id="PTHR30055">
    <property type="entry name" value="HTH-TYPE TRANSCRIPTIONAL REGULATOR RUTR"/>
    <property type="match status" value="1"/>
</dbReference>
<comment type="caution">
    <text evidence="6">The sequence shown here is derived from an EMBL/GenBank/DDBJ whole genome shotgun (WGS) entry which is preliminary data.</text>
</comment>
<dbReference type="Pfam" id="PF17935">
    <property type="entry name" value="TetR_C_27"/>
    <property type="match status" value="1"/>
</dbReference>
<dbReference type="PANTHER" id="PTHR30055:SF151">
    <property type="entry name" value="TRANSCRIPTIONAL REGULATORY PROTEIN"/>
    <property type="match status" value="1"/>
</dbReference>
<dbReference type="InterPro" id="IPR036271">
    <property type="entry name" value="Tet_transcr_reg_TetR-rel_C_sf"/>
</dbReference>
<keyword evidence="3" id="KW-0804">Transcription</keyword>
<dbReference type="InterPro" id="IPR050109">
    <property type="entry name" value="HTH-type_TetR-like_transc_reg"/>
</dbReference>
<gene>
    <name evidence="6" type="ORF">IMCC14465_09970</name>
</gene>
<dbReference type="GO" id="GO:0000976">
    <property type="term" value="F:transcription cis-regulatory region binding"/>
    <property type="evidence" value="ECO:0007669"/>
    <property type="project" value="TreeGrafter"/>
</dbReference>
<dbReference type="SUPFAM" id="SSF46689">
    <property type="entry name" value="Homeodomain-like"/>
    <property type="match status" value="1"/>
</dbReference>
<dbReference type="InterPro" id="IPR041478">
    <property type="entry name" value="TetR_C_27"/>
</dbReference>
<protein>
    <recommendedName>
        <fullName evidence="5">HTH tetR-type domain-containing protein</fullName>
    </recommendedName>
</protein>
<keyword evidence="7" id="KW-1185">Reference proteome</keyword>
<reference evidence="6 7" key="1">
    <citation type="journal article" date="2012" name="J. Bacteriol.">
        <title>Genome Sequence of Strain IMCC14465, Isolated from the East Sea, Belonging to the PS1 Clade of Alphaproteobacteria.</title>
        <authorList>
            <person name="Yang S.J."/>
            <person name="Kang I."/>
            <person name="Cho J.C."/>
        </authorList>
    </citation>
    <scope>NUCLEOTIDE SEQUENCE [LARGE SCALE GENOMIC DNA]</scope>
    <source>
        <strain evidence="6 7">IMCC14465</strain>
    </source>
</reference>
<dbReference type="GO" id="GO:0003700">
    <property type="term" value="F:DNA-binding transcription factor activity"/>
    <property type="evidence" value="ECO:0007669"/>
    <property type="project" value="TreeGrafter"/>
</dbReference>
<dbReference type="Proteomes" id="UP000004836">
    <property type="component" value="Unassembled WGS sequence"/>
</dbReference>
<feature type="DNA-binding region" description="H-T-H motif" evidence="4">
    <location>
        <begin position="24"/>
        <end position="43"/>
    </location>
</feature>
<evidence type="ECO:0000256" key="1">
    <source>
        <dbReference type="ARBA" id="ARBA00023015"/>
    </source>
</evidence>
<evidence type="ECO:0000313" key="7">
    <source>
        <dbReference type="Proteomes" id="UP000004836"/>
    </source>
</evidence>
<keyword evidence="2 4" id="KW-0238">DNA-binding</keyword>
<dbReference type="STRING" id="1220535.IMCC14465_09970"/>
<evidence type="ECO:0000256" key="2">
    <source>
        <dbReference type="ARBA" id="ARBA00023125"/>
    </source>
</evidence>
<evidence type="ECO:0000313" key="6">
    <source>
        <dbReference type="EMBL" id="EJW21201.1"/>
    </source>
</evidence>
<dbReference type="AlphaFoldDB" id="J9DH46"/>
<evidence type="ECO:0000256" key="3">
    <source>
        <dbReference type="ARBA" id="ARBA00023163"/>
    </source>
</evidence>
<dbReference type="SUPFAM" id="SSF48498">
    <property type="entry name" value="Tetracyclin repressor-like, C-terminal domain"/>
    <property type="match status" value="1"/>
</dbReference>
<dbReference type="eggNOG" id="COG1309">
    <property type="taxonomic scope" value="Bacteria"/>
</dbReference>
<evidence type="ECO:0000256" key="4">
    <source>
        <dbReference type="PROSITE-ProRule" id="PRU00335"/>
    </source>
</evidence>
<dbReference type="EMBL" id="ALYF01000003">
    <property type="protein sequence ID" value="EJW21201.1"/>
    <property type="molecule type" value="Genomic_DNA"/>
</dbReference>
<dbReference type="Pfam" id="PF00440">
    <property type="entry name" value="TetR_N"/>
    <property type="match status" value="1"/>
</dbReference>
<dbReference type="Gene3D" id="1.10.357.10">
    <property type="entry name" value="Tetracycline Repressor, domain 2"/>
    <property type="match status" value="1"/>
</dbReference>
<dbReference type="InterPro" id="IPR009057">
    <property type="entry name" value="Homeodomain-like_sf"/>
</dbReference>
<dbReference type="PROSITE" id="PS50977">
    <property type="entry name" value="HTH_TETR_2"/>
    <property type="match status" value="1"/>
</dbReference>